<reference evidence="3 4" key="1">
    <citation type="submission" date="2020-04" db="EMBL/GenBank/DDBJ databases">
        <title>Metagenomic profiling of ammonia- and methane-oxidizing microorganisms in a Dutch drinking water treatment plant.</title>
        <authorList>
            <person name="Poghosyan L."/>
            <person name="Leucker S."/>
        </authorList>
    </citation>
    <scope>NUCLEOTIDE SEQUENCE [LARGE SCALE GENOMIC DNA]</scope>
    <source>
        <strain evidence="3">S-RSF-IL-03</strain>
    </source>
</reference>
<dbReference type="GO" id="GO:0016787">
    <property type="term" value="F:hydrolase activity"/>
    <property type="evidence" value="ECO:0007669"/>
    <property type="project" value="UniProtKB-KW"/>
</dbReference>
<protein>
    <submittedName>
        <fullName evidence="3">Serine hydrolase</fullName>
    </submittedName>
</protein>
<keyword evidence="1" id="KW-0732">Signal</keyword>
<dbReference type="AlphaFoldDB" id="A0A849SRV3"/>
<gene>
    <name evidence="3" type="ORF">HOP12_11470</name>
</gene>
<dbReference type="InterPro" id="IPR001466">
    <property type="entry name" value="Beta-lactam-related"/>
</dbReference>
<organism evidence="3 4">
    <name type="scientific">Eiseniibacteriota bacterium</name>
    <dbReference type="NCBI Taxonomy" id="2212470"/>
    <lineage>
        <taxon>Bacteria</taxon>
        <taxon>Candidatus Eiseniibacteriota</taxon>
    </lineage>
</organism>
<dbReference type="Pfam" id="PF00144">
    <property type="entry name" value="Beta-lactamase"/>
    <property type="match status" value="1"/>
</dbReference>
<evidence type="ECO:0000313" key="3">
    <source>
        <dbReference type="EMBL" id="NOT34775.1"/>
    </source>
</evidence>
<comment type="caution">
    <text evidence="3">The sequence shown here is derived from an EMBL/GenBank/DDBJ whole genome shotgun (WGS) entry which is preliminary data.</text>
</comment>
<dbReference type="SUPFAM" id="SSF56601">
    <property type="entry name" value="beta-lactamase/transpeptidase-like"/>
    <property type="match status" value="1"/>
</dbReference>
<feature type="signal peptide" evidence="1">
    <location>
        <begin position="1"/>
        <end position="23"/>
    </location>
</feature>
<keyword evidence="3" id="KW-0378">Hydrolase</keyword>
<evidence type="ECO:0000259" key="2">
    <source>
        <dbReference type="Pfam" id="PF00144"/>
    </source>
</evidence>
<feature type="chain" id="PRO_5032700353" evidence="1">
    <location>
        <begin position="24"/>
        <end position="367"/>
    </location>
</feature>
<dbReference type="Gene3D" id="3.40.710.10">
    <property type="entry name" value="DD-peptidase/beta-lactamase superfamily"/>
    <property type="match status" value="1"/>
</dbReference>
<dbReference type="Proteomes" id="UP000580839">
    <property type="component" value="Unassembled WGS sequence"/>
</dbReference>
<dbReference type="InterPro" id="IPR012338">
    <property type="entry name" value="Beta-lactam/transpept-like"/>
</dbReference>
<dbReference type="InterPro" id="IPR050789">
    <property type="entry name" value="Diverse_Enzym_Activities"/>
</dbReference>
<proteinExistence type="predicted"/>
<accession>A0A849SRV3</accession>
<sequence length="367" mass="40238">MRTMLLCAVAMTLAMAAATSAAAAQWNTTTPEAAGLSSERLQKMRAAIEAGDFKQITSVLIARRGQLAFETYFDSGGAEALRNTRSVTKTVTSMLVGAAIDRGLVGSVTQPVIPMLRGARPVEHRDPRKQRISVEDLLTMSSLLECDDDNSFSRGNEERMYLIEDWVQFALDLPIRGFPAWNSTPAQSPYGRSFSYCTAGVTLLGAALERHLRMPLSEFAREALFGPLGIERAEWQRSPLGVTQGGGGLSLRSRDLLALAQLYADGGRWRGDQVLSPEWVSRSIAPHSRIDDETEYGYLWWLRQFPRDSSTVKSFGMFGSGGNAVVVFPELQLSVVITTTNFRVSQPHQITGRLITQHILPAVCAAP</sequence>
<evidence type="ECO:0000256" key="1">
    <source>
        <dbReference type="SAM" id="SignalP"/>
    </source>
</evidence>
<dbReference type="EMBL" id="JABFRW010000145">
    <property type="protein sequence ID" value="NOT34775.1"/>
    <property type="molecule type" value="Genomic_DNA"/>
</dbReference>
<evidence type="ECO:0000313" key="4">
    <source>
        <dbReference type="Proteomes" id="UP000580839"/>
    </source>
</evidence>
<dbReference type="PANTHER" id="PTHR43283">
    <property type="entry name" value="BETA-LACTAMASE-RELATED"/>
    <property type="match status" value="1"/>
</dbReference>
<feature type="domain" description="Beta-lactamase-related" evidence="2">
    <location>
        <begin position="58"/>
        <end position="354"/>
    </location>
</feature>
<dbReference type="PANTHER" id="PTHR43283:SF7">
    <property type="entry name" value="BETA-LACTAMASE-RELATED DOMAIN-CONTAINING PROTEIN"/>
    <property type="match status" value="1"/>
</dbReference>
<name>A0A849SRV3_UNCEI</name>